<protein>
    <submittedName>
        <fullName evidence="1">Uncharacterized protein</fullName>
    </submittedName>
</protein>
<proteinExistence type="predicted"/>
<comment type="caution">
    <text evidence="1">The sequence shown here is derived from an EMBL/GenBank/DDBJ whole genome shotgun (WGS) entry which is preliminary data.</text>
</comment>
<organism evidence="1 2">
    <name type="scientific">Mycolicibacterium septicum DSM 44393</name>
    <dbReference type="NCBI Taxonomy" id="1341646"/>
    <lineage>
        <taxon>Bacteria</taxon>
        <taxon>Bacillati</taxon>
        <taxon>Actinomycetota</taxon>
        <taxon>Actinomycetes</taxon>
        <taxon>Mycobacteriales</taxon>
        <taxon>Mycobacteriaceae</taxon>
        <taxon>Mycolicibacterium</taxon>
    </lineage>
</organism>
<sequence>MTSPEIREIVDNIYDEHLTLPTQWTPQQRDQFLEAEASRISRQVAEVAAQMGEQAVRQWQTEHGQHPDYLTKVGLLNTTRAQAMEIVLSQELYEKIPQNDESSELPASQTMLQDRLQVPWQQRWTHSALRIEPSEQIEGLVAEVWPAPDFSAVFRIKAGYLLAARAEEYLPLPSHPDDPLAATLAPLILADLRHDGLPER</sequence>
<dbReference type="EMBL" id="JAAXPJ010000015">
    <property type="protein sequence ID" value="NKZ14964.1"/>
    <property type="molecule type" value="Genomic_DNA"/>
</dbReference>
<dbReference type="Proteomes" id="UP000518188">
    <property type="component" value="Unassembled WGS sequence"/>
</dbReference>
<name>A0A7X6RYX3_9MYCO</name>
<evidence type="ECO:0000313" key="2">
    <source>
        <dbReference type="Proteomes" id="UP000518188"/>
    </source>
</evidence>
<reference evidence="1 2" key="1">
    <citation type="submission" date="2020-04" db="EMBL/GenBank/DDBJ databases">
        <title>MicrobeNet Type strains.</title>
        <authorList>
            <person name="Nicholson A.C."/>
        </authorList>
    </citation>
    <scope>NUCLEOTIDE SEQUENCE [LARGE SCALE GENOMIC DNA]</scope>
    <source>
        <strain evidence="1 2">ATCC 700731</strain>
    </source>
</reference>
<gene>
    <name evidence="1" type="ORF">HGA11_28740</name>
</gene>
<evidence type="ECO:0000313" key="1">
    <source>
        <dbReference type="EMBL" id="NKZ14964.1"/>
    </source>
</evidence>
<accession>A0A7X6RYX3</accession>
<dbReference type="AlphaFoldDB" id="A0A7X6RYX3"/>